<reference evidence="2 3" key="1">
    <citation type="submission" date="2024-07" db="EMBL/GenBank/DDBJ databases">
        <title>Chromosome-level genome assembly of the water stick insect Ranatra chinensis (Heteroptera: Nepidae).</title>
        <authorList>
            <person name="Liu X."/>
        </authorList>
    </citation>
    <scope>NUCLEOTIDE SEQUENCE [LARGE SCALE GENOMIC DNA]</scope>
    <source>
        <strain evidence="2">Cailab_2021Rc</strain>
        <tissue evidence="2">Muscle</tissue>
    </source>
</reference>
<name>A0ABD0YEP4_9HEMI</name>
<feature type="region of interest" description="Disordered" evidence="1">
    <location>
        <begin position="26"/>
        <end position="63"/>
    </location>
</feature>
<keyword evidence="3" id="KW-1185">Reference proteome</keyword>
<gene>
    <name evidence="2" type="ORF">AAG570_012727</name>
</gene>
<feature type="compositionally biased region" description="Polar residues" evidence="1">
    <location>
        <begin position="37"/>
        <end position="50"/>
    </location>
</feature>
<feature type="region of interest" description="Disordered" evidence="1">
    <location>
        <begin position="792"/>
        <end position="826"/>
    </location>
</feature>
<proteinExistence type="predicted"/>
<feature type="region of interest" description="Disordered" evidence="1">
    <location>
        <begin position="588"/>
        <end position="646"/>
    </location>
</feature>
<evidence type="ECO:0000313" key="2">
    <source>
        <dbReference type="EMBL" id="KAL1129783.1"/>
    </source>
</evidence>
<accession>A0ABD0YEP4</accession>
<feature type="compositionally biased region" description="Basic and acidic residues" evidence="1">
    <location>
        <begin position="416"/>
        <end position="458"/>
    </location>
</feature>
<protein>
    <submittedName>
        <fullName evidence="2">Uncharacterized protein</fullName>
    </submittedName>
</protein>
<evidence type="ECO:0000313" key="3">
    <source>
        <dbReference type="Proteomes" id="UP001558652"/>
    </source>
</evidence>
<organism evidence="2 3">
    <name type="scientific">Ranatra chinensis</name>
    <dbReference type="NCBI Taxonomy" id="642074"/>
    <lineage>
        <taxon>Eukaryota</taxon>
        <taxon>Metazoa</taxon>
        <taxon>Ecdysozoa</taxon>
        <taxon>Arthropoda</taxon>
        <taxon>Hexapoda</taxon>
        <taxon>Insecta</taxon>
        <taxon>Pterygota</taxon>
        <taxon>Neoptera</taxon>
        <taxon>Paraneoptera</taxon>
        <taxon>Hemiptera</taxon>
        <taxon>Heteroptera</taxon>
        <taxon>Panheteroptera</taxon>
        <taxon>Nepomorpha</taxon>
        <taxon>Nepidae</taxon>
        <taxon>Ranatrinae</taxon>
        <taxon>Ranatra</taxon>
    </lineage>
</organism>
<dbReference type="EMBL" id="JBFDAA010000008">
    <property type="protein sequence ID" value="KAL1129783.1"/>
    <property type="molecule type" value="Genomic_DNA"/>
</dbReference>
<feature type="region of interest" description="Disordered" evidence="1">
    <location>
        <begin position="734"/>
        <end position="772"/>
    </location>
</feature>
<sequence>MLSKCRNMFMKNTKQETMEIIGLKSKSSVPVPAGPPTISSILKSDHSVNYPQREKQRPQEVTNSPLATLSVVGSHHSHPPPQEINKESLVVMQVSTREPEPVTLDLSIKKPRESNIAQIAKALPQHQLPSQQTHNIFRSSQPPSEQPPFYQQVVASSLAPKLSPKLSPSIITPGSVACSTGMPGAKAQCGSIIHGTPVSSPSIYNQSRYDQSAATLIRQVTPPHKETGSITQGTPVHQRTSIYPGPEYYSNKRTTLPAPSFYPPRPPAYNVEQRQIIMTDYVTSHQMPGATASAGSRSTREKLYYQPSPRQGVIQRHNTKPPSPGIGHYPPPPPGHEAFSSLVDVAVRQPSLPVPPPITISLPEHKGISSEEKRHLHEGLGERFNRESPHERFPSREQERYSRDNHKVHIQQPQTRESHHQPQHQIRDQQIRDQQMRDHQLHQIRENHQQIQHHRDLHQQQQIHQQIREQQMQREREQHAQQQKIRENHMQHMQQHRDIEQRPPRHQISNYPQRLIHDTHHSLDRHIQVSAYSREQQPPPQQPPVSRAHANAEQSVDGNSGRGRTGEGSTLTAASLIDAIITHQINQSSEGQNAGVSSGPCAAPQSQPTRPGDRLFQSFHRDTGPESNGKLSPMKPGVSPDTKGHGIQLSQPSIPLEHVEVFSISAPQGSRPSAYQGFDPQTWKLRRALQHKEVESLGRDKTEERNIVRYYPEPPVPLSPLDYVKNRIAEVMRTSEEEGATKSSDSPSASDMVIDESDTSVCQPSAPPSFITTSHTYTYPFSALSLSTGTTGVPISSQSVVKAGPEPVPEPAPLLSAQYEPLSDED</sequence>
<feature type="region of interest" description="Disordered" evidence="1">
    <location>
        <begin position="223"/>
        <end position="242"/>
    </location>
</feature>
<feature type="compositionally biased region" description="Polar residues" evidence="1">
    <location>
        <begin position="228"/>
        <end position="241"/>
    </location>
</feature>
<comment type="caution">
    <text evidence="2">The sequence shown here is derived from an EMBL/GenBank/DDBJ whole genome shotgun (WGS) entry which is preliminary data.</text>
</comment>
<feature type="compositionally biased region" description="Basic and acidic residues" evidence="1">
    <location>
        <begin position="363"/>
        <end position="407"/>
    </location>
</feature>
<feature type="compositionally biased region" description="Pro residues" evidence="1">
    <location>
        <begin position="321"/>
        <end position="335"/>
    </location>
</feature>
<dbReference type="AlphaFoldDB" id="A0ABD0YEP4"/>
<feature type="region of interest" description="Disordered" evidence="1">
    <location>
        <begin position="533"/>
        <end position="568"/>
    </location>
</feature>
<feature type="region of interest" description="Disordered" evidence="1">
    <location>
        <begin position="312"/>
        <end position="336"/>
    </location>
</feature>
<feature type="compositionally biased region" description="Basic and acidic residues" evidence="1">
    <location>
        <begin position="471"/>
        <end position="503"/>
    </location>
</feature>
<feature type="region of interest" description="Disordered" evidence="1">
    <location>
        <begin position="353"/>
        <end position="504"/>
    </location>
</feature>
<feature type="compositionally biased region" description="Low complexity" evidence="1">
    <location>
        <begin position="459"/>
        <end position="470"/>
    </location>
</feature>
<dbReference type="Proteomes" id="UP001558652">
    <property type="component" value="Unassembled WGS sequence"/>
</dbReference>
<evidence type="ECO:0000256" key="1">
    <source>
        <dbReference type="SAM" id="MobiDB-lite"/>
    </source>
</evidence>